<feature type="compositionally biased region" description="Low complexity" evidence="1">
    <location>
        <begin position="40"/>
        <end position="86"/>
    </location>
</feature>
<feature type="compositionally biased region" description="Low complexity" evidence="1">
    <location>
        <begin position="129"/>
        <end position="141"/>
    </location>
</feature>
<proteinExistence type="predicted"/>
<reference evidence="2" key="1">
    <citation type="journal article" date="2019" name="Science">
        <title>Mutation of a bHLH transcription factor allowed almond domestication.</title>
        <authorList>
            <person name="Sanchez-Perez R."/>
            <person name="Pavan S."/>
            <person name="Mazzeo R."/>
            <person name="Moldovan C."/>
            <person name="Aiese Cigliano R."/>
            <person name="Del Cueto J."/>
            <person name="Ricciardi F."/>
            <person name="Lotti C."/>
            <person name="Ricciardi L."/>
            <person name="Dicenta F."/>
            <person name="Lopez-Marques R.L."/>
            <person name="Lindberg Moller B."/>
        </authorList>
    </citation>
    <scope>NUCLEOTIDE SEQUENCE</scope>
</reference>
<feature type="region of interest" description="Disordered" evidence="1">
    <location>
        <begin position="1"/>
        <end position="20"/>
    </location>
</feature>
<protein>
    <submittedName>
        <fullName evidence="2">Uncharacterized protein</fullName>
    </submittedName>
</protein>
<feature type="region of interest" description="Disordered" evidence="1">
    <location>
        <begin position="217"/>
        <end position="242"/>
    </location>
</feature>
<name>A0A4Y1QWM0_PRUDU</name>
<feature type="compositionally biased region" description="Acidic residues" evidence="1">
    <location>
        <begin position="106"/>
        <end position="128"/>
    </location>
</feature>
<evidence type="ECO:0000256" key="1">
    <source>
        <dbReference type="SAM" id="MobiDB-lite"/>
    </source>
</evidence>
<organism evidence="2">
    <name type="scientific">Prunus dulcis</name>
    <name type="common">Almond</name>
    <name type="synonym">Amygdalus dulcis</name>
    <dbReference type="NCBI Taxonomy" id="3755"/>
    <lineage>
        <taxon>Eukaryota</taxon>
        <taxon>Viridiplantae</taxon>
        <taxon>Streptophyta</taxon>
        <taxon>Embryophyta</taxon>
        <taxon>Tracheophyta</taxon>
        <taxon>Spermatophyta</taxon>
        <taxon>Magnoliopsida</taxon>
        <taxon>eudicotyledons</taxon>
        <taxon>Gunneridae</taxon>
        <taxon>Pentapetalae</taxon>
        <taxon>rosids</taxon>
        <taxon>fabids</taxon>
        <taxon>Rosales</taxon>
        <taxon>Rosaceae</taxon>
        <taxon>Amygdaloideae</taxon>
        <taxon>Amygdaleae</taxon>
        <taxon>Prunus</taxon>
    </lineage>
</organism>
<accession>A0A4Y1QWM0</accession>
<evidence type="ECO:0000313" key="2">
    <source>
        <dbReference type="EMBL" id="BBG96259.1"/>
    </source>
</evidence>
<dbReference type="AlphaFoldDB" id="A0A4Y1QWM0"/>
<gene>
    <name evidence="2" type="ORF">Prudu_005012</name>
</gene>
<dbReference type="EMBL" id="AP019297">
    <property type="protein sequence ID" value="BBG96259.1"/>
    <property type="molecule type" value="Genomic_DNA"/>
</dbReference>
<feature type="region of interest" description="Disordered" evidence="1">
    <location>
        <begin position="30"/>
        <end position="168"/>
    </location>
</feature>
<sequence>MSSSAAAAMGVSDPSQLHLKKELTQIRKAARVLRDPGTTSSWRSPLASSSRSVGAAAAAAASATTSSTWNNNGNSTTPTGNRNNGSVKRVFLHNWKSSKSSRNNDNDDDDYGDGDYDDYDDDDDDDGIDASSSVAALSVDDSLSDARTGADGDSRSDTQTYSRSSSMMLRRRYAHLLPPVKNTKKTSKKTDTHSDVLSKYQQKELILGRNLVSSRKSVEGHPSMAVRSGRTRDDLVDQSDDTEDYCNSEDLRRISGLHHCFPNLRRRIGLSLGERIVFEERTLHILIAPLHCQLVLITGIMFVIQALLGLGMAPQLP</sequence>